<dbReference type="InterPro" id="IPR039018">
    <property type="entry name" value="VapC20-like"/>
</dbReference>
<dbReference type="SUPFAM" id="SSF88723">
    <property type="entry name" value="PIN domain-like"/>
    <property type="match status" value="1"/>
</dbReference>
<dbReference type="EMBL" id="BAAADV010000008">
    <property type="protein sequence ID" value="GAA0681738.1"/>
    <property type="molecule type" value="Genomic_DNA"/>
</dbReference>
<dbReference type="RefSeq" id="WP_343775503.1">
    <property type="nucleotide sequence ID" value="NZ_BAAADV010000008.1"/>
</dbReference>
<evidence type="ECO:0000313" key="2">
    <source>
        <dbReference type="EMBL" id="GAA0681738.1"/>
    </source>
</evidence>
<dbReference type="Gene3D" id="3.40.50.1010">
    <property type="entry name" value="5'-nuclease"/>
    <property type="match status" value="1"/>
</dbReference>
<comment type="caution">
    <text evidence="2">The sequence shown here is derived from an EMBL/GenBank/DDBJ whole genome shotgun (WGS) entry which is preliminary data.</text>
</comment>
<organism evidence="2 3">
    <name type="scientific">Natronoarchaeum mannanilyticum</name>
    <dbReference type="NCBI Taxonomy" id="926360"/>
    <lineage>
        <taxon>Archaea</taxon>
        <taxon>Methanobacteriati</taxon>
        <taxon>Methanobacteriota</taxon>
        <taxon>Stenosarchaea group</taxon>
        <taxon>Halobacteria</taxon>
        <taxon>Halobacteriales</taxon>
        <taxon>Natronoarchaeaceae</taxon>
    </lineage>
</organism>
<dbReference type="GO" id="GO:0004521">
    <property type="term" value="F:RNA endonuclease activity"/>
    <property type="evidence" value="ECO:0007669"/>
    <property type="project" value="InterPro"/>
</dbReference>
<dbReference type="PANTHER" id="PTHR42188">
    <property type="entry name" value="23S RRNA-SPECIFIC ENDONUCLEASE VAPC20"/>
    <property type="match status" value="1"/>
</dbReference>
<proteinExistence type="predicted"/>
<dbReference type="GO" id="GO:0016075">
    <property type="term" value="P:rRNA catabolic process"/>
    <property type="evidence" value="ECO:0007669"/>
    <property type="project" value="TreeGrafter"/>
</dbReference>
<keyword evidence="3" id="KW-1185">Reference proteome</keyword>
<feature type="domain" description="PIN" evidence="1">
    <location>
        <begin position="5"/>
        <end position="129"/>
    </location>
</feature>
<gene>
    <name evidence="2" type="ORF">GCM10009020_33530</name>
</gene>
<dbReference type="InterPro" id="IPR002716">
    <property type="entry name" value="PIN_dom"/>
</dbReference>
<dbReference type="Pfam" id="PF01850">
    <property type="entry name" value="PIN"/>
    <property type="match status" value="1"/>
</dbReference>
<protein>
    <submittedName>
        <fullName evidence="2">PIN domain-containing protein</fullName>
    </submittedName>
</protein>
<dbReference type="AlphaFoldDB" id="A0AAV3TDW7"/>
<dbReference type="InterPro" id="IPR029060">
    <property type="entry name" value="PIN-like_dom_sf"/>
</dbReference>
<dbReference type="PANTHER" id="PTHR42188:SF1">
    <property type="entry name" value="23S RRNA-SPECIFIC ENDONUCLEASE VAPC20"/>
    <property type="match status" value="1"/>
</dbReference>
<evidence type="ECO:0000259" key="1">
    <source>
        <dbReference type="Pfam" id="PF01850"/>
    </source>
</evidence>
<reference evidence="2 3" key="1">
    <citation type="journal article" date="2019" name="Int. J. Syst. Evol. Microbiol.">
        <title>The Global Catalogue of Microorganisms (GCM) 10K type strain sequencing project: providing services to taxonomists for standard genome sequencing and annotation.</title>
        <authorList>
            <consortium name="The Broad Institute Genomics Platform"/>
            <consortium name="The Broad Institute Genome Sequencing Center for Infectious Disease"/>
            <person name="Wu L."/>
            <person name="Ma J."/>
        </authorList>
    </citation>
    <scope>NUCLEOTIDE SEQUENCE [LARGE SCALE GENOMIC DNA]</scope>
    <source>
        <strain evidence="2 3">JCM 16328</strain>
    </source>
</reference>
<accession>A0AAV3TDW7</accession>
<name>A0AAV3TDW7_9EURY</name>
<sequence length="145" mass="16048">MAVALLDTNVIFASASARDTYHDRSTAIIRDIDHGELPEALITNYALAETLNLTREKLGPDAANGLLDRLLEGSHFEVVHAPKADFNAAQALFRQYDELSFVDATIVAYMEREDIGYLYSFDTDFDAINGLTRLDTADNPFDSDA</sequence>
<dbReference type="Proteomes" id="UP001500420">
    <property type="component" value="Unassembled WGS sequence"/>
</dbReference>
<evidence type="ECO:0000313" key="3">
    <source>
        <dbReference type="Proteomes" id="UP001500420"/>
    </source>
</evidence>